<protein>
    <recommendedName>
        <fullName evidence="2">histidine kinase</fullName>
        <ecNumber evidence="2">2.7.13.3</ecNumber>
    </recommendedName>
</protein>
<accession>A0A254TP34</accession>
<sequence>MDTRLAAAVVHDIKNALGVLEGMLAELAQQPTREQAGSAQAMCATLHERLIGFLTLYKASSQGLKARVDAVNPEDFLKAVIRDNPSGRADLKINIQAEGMPVLGFFDENLVGLAISAALQNAARFARTTIDVGCAMDPSGDLAFTVRDDGPGLGAKEDKPSTGLGTALCTAIAEAHRKGDRIGSVTLEDHSGGGAVFTLRLP</sequence>
<dbReference type="OrthoDB" id="9180085at2"/>
<keyword evidence="5" id="KW-1185">Reference proteome</keyword>
<dbReference type="InterPro" id="IPR004358">
    <property type="entry name" value="Sig_transdc_His_kin-like_C"/>
</dbReference>
<dbReference type="SMART" id="SM00387">
    <property type="entry name" value="HATPase_c"/>
    <property type="match status" value="1"/>
</dbReference>
<dbReference type="PROSITE" id="PS50109">
    <property type="entry name" value="HIS_KIN"/>
    <property type="match status" value="1"/>
</dbReference>
<dbReference type="Gene3D" id="3.30.565.10">
    <property type="entry name" value="Histidine kinase-like ATPase, C-terminal domain"/>
    <property type="match status" value="1"/>
</dbReference>
<comment type="caution">
    <text evidence="4">The sequence shown here is derived from an EMBL/GenBank/DDBJ whole genome shotgun (WGS) entry which is preliminary data.</text>
</comment>
<name>A0A254TP34_9BURK</name>
<dbReference type="EC" id="2.7.13.3" evidence="2"/>
<reference evidence="4 5" key="1">
    <citation type="submission" date="2016-02" db="EMBL/GenBank/DDBJ databases">
        <authorList>
            <person name="Wen L."/>
            <person name="He K."/>
            <person name="Yang H."/>
        </authorList>
    </citation>
    <scope>NUCLEOTIDE SEQUENCE [LARGE SCALE GENOMIC DNA]</scope>
    <source>
        <strain evidence="4 5">TSA40</strain>
    </source>
</reference>
<evidence type="ECO:0000313" key="4">
    <source>
        <dbReference type="EMBL" id="OWW21478.1"/>
    </source>
</evidence>
<dbReference type="PANTHER" id="PTHR45569">
    <property type="entry name" value="SENSOR PROTEIN KDPD"/>
    <property type="match status" value="1"/>
</dbReference>
<evidence type="ECO:0000256" key="2">
    <source>
        <dbReference type="ARBA" id="ARBA00012438"/>
    </source>
</evidence>
<dbReference type="RefSeq" id="WP_088708333.1">
    <property type="nucleotide sequence ID" value="NZ_LSTO01000001.1"/>
</dbReference>
<feature type="domain" description="Histidine kinase" evidence="3">
    <location>
        <begin position="8"/>
        <end position="202"/>
    </location>
</feature>
<dbReference type="GO" id="GO:0005886">
    <property type="term" value="C:plasma membrane"/>
    <property type="evidence" value="ECO:0007669"/>
    <property type="project" value="TreeGrafter"/>
</dbReference>
<dbReference type="GO" id="GO:0000155">
    <property type="term" value="F:phosphorelay sensor kinase activity"/>
    <property type="evidence" value="ECO:0007669"/>
    <property type="project" value="TreeGrafter"/>
</dbReference>
<keyword evidence="4" id="KW-0808">Transferase</keyword>
<gene>
    <name evidence="4" type="ORF">AYR66_20295</name>
</gene>
<dbReference type="SUPFAM" id="SSF55874">
    <property type="entry name" value="ATPase domain of HSP90 chaperone/DNA topoisomerase II/histidine kinase"/>
    <property type="match status" value="1"/>
</dbReference>
<dbReference type="AlphaFoldDB" id="A0A254TP34"/>
<evidence type="ECO:0000256" key="1">
    <source>
        <dbReference type="ARBA" id="ARBA00000085"/>
    </source>
</evidence>
<proteinExistence type="predicted"/>
<dbReference type="Pfam" id="PF02518">
    <property type="entry name" value="HATPase_c"/>
    <property type="match status" value="1"/>
</dbReference>
<dbReference type="PANTHER" id="PTHR45569:SF1">
    <property type="entry name" value="SENSOR PROTEIN KDPD"/>
    <property type="match status" value="1"/>
</dbReference>
<comment type="catalytic activity">
    <reaction evidence="1">
        <text>ATP + protein L-histidine = ADP + protein N-phospho-L-histidine.</text>
        <dbReference type="EC" id="2.7.13.3"/>
    </reaction>
</comment>
<dbReference type="InterPro" id="IPR005467">
    <property type="entry name" value="His_kinase_dom"/>
</dbReference>
<dbReference type="Proteomes" id="UP000197535">
    <property type="component" value="Unassembled WGS sequence"/>
</dbReference>
<dbReference type="PRINTS" id="PR00344">
    <property type="entry name" value="BCTRLSENSOR"/>
</dbReference>
<dbReference type="EMBL" id="LSTO01000001">
    <property type="protein sequence ID" value="OWW21478.1"/>
    <property type="molecule type" value="Genomic_DNA"/>
</dbReference>
<dbReference type="InterPro" id="IPR052023">
    <property type="entry name" value="Histidine_kinase_KdpD"/>
</dbReference>
<evidence type="ECO:0000259" key="3">
    <source>
        <dbReference type="PROSITE" id="PS50109"/>
    </source>
</evidence>
<dbReference type="InterPro" id="IPR036890">
    <property type="entry name" value="HATPase_C_sf"/>
</dbReference>
<evidence type="ECO:0000313" key="5">
    <source>
        <dbReference type="Proteomes" id="UP000197535"/>
    </source>
</evidence>
<organism evidence="4 5">
    <name type="scientific">Noviherbaspirillum denitrificans</name>
    <dbReference type="NCBI Taxonomy" id="1968433"/>
    <lineage>
        <taxon>Bacteria</taxon>
        <taxon>Pseudomonadati</taxon>
        <taxon>Pseudomonadota</taxon>
        <taxon>Betaproteobacteria</taxon>
        <taxon>Burkholderiales</taxon>
        <taxon>Oxalobacteraceae</taxon>
        <taxon>Noviherbaspirillum</taxon>
    </lineage>
</organism>
<dbReference type="InterPro" id="IPR003594">
    <property type="entry name" value="HATPase_dom"/>
</dbReference>
<keyword evidence="4" id="KW-0418">Kinase</keyword>